<gene>
    <name evidence="1" type="ORF">LS80_008325</name>
</gene>
<dbReference type="EMBL" id="JRPK02000033">
    <property type="protein sequence ID" value="TLD96436.1"/>
    <property type="molecule type" value="Genomic_DNA"/>
</dbReference>
<accession>A0A4U8T9F6</accession>
<comment type="caution">
    <text evidence="1">The sequence shown here is derived from an EMBL/GenBank/DDBJ whole genome shotgun (WGS) entry which is preliminary data.</text>
</comment>
<name>A0A4U8T9F6_9HELI</name>
<evidence type="ECO:0000313" key="1">
    <source>
        <dbReference type="EMBL" id="TLD96436.1"/>
    </source>
</evidence>
<evidence type="ECO:0000313" key="2">
    <source>
        <dbReference type="Proteomes" id="UP000029861"/>
    </source>
</evidence>
<organism evidence="1 2">
    <name type="scientific">Helicobacter trogontum</name>
    <dbReference type="NCBI Taxonomy" id="50960"/>
    <lineage>
        <taxon>Bacteria</taxon>
        <taxon>Pseudomonadati</taxon>
        <taxon>Campylobacterota</taxon>
        <taxon>Epsilonproteobacteria</taxon>
        <taxon>Campylobacterales</taxon>
        <taxon>Helicobacteraceae</taxon>
        <taxon>Helicobacter</taxon>
    </lineage>
</organism>
<dbReference type="RefSeq" id="WP_034323387.1">
    <property type="nucleotide sequence ID" value="NZ_FZND01000007.1"/>
</dbReference>
<dbReference type="AlphaFoldDB" id="A0A4U8T9F6"/>
<dbReference type="Proteomes" id="UP000029861">
    <property type="component" value="Unassembled WGS sequence"/>
</dbReference>
<protein>
    <submittedName>
        <fullName evidence="1">Uncharacterized protein</fullName>
    </submittedName>
</protein>
<reference evidence="1 2" key="1">
    <citation type="journal article" date="2014" name="Genome Announc.">
        <title>Draft genome sequences of eight enterohepatic helicobacter species isolated from both laboratory and wild rodents.</title>
        <authorList>
            <person name="Sheh A."/>
            <person name="Shen Z."/>
            <person name="Fox J.G."/>
        </authorList>
    </citation>
    <scope>NUCLEOTIDE SEQUENCE [LARGE SCALE GENOMIC DNA]</scope>
    <source>
        <strain evidence="1 2">ATCC 49310</strain>
    </source>
</reference>
<proteinExistence type="predicted"/>
<sequence length="101" mass="12110">MMVIKDLDSSLTLKAILESLLKDYSSHIYSCRIFTIRVAYSIYEYILLIPKMISKFIVKLFKEKRNKDELGYGSFIDLGINKIRKQYNKYFSLLESKRRRR</sequence>